<reference evidence="2 3" key="1">
    <citation type="submission" date="2021-04" db="EMBL/GenBank/DDBJ databases">
        <authorList>
            <person name="Bliznina A."/>
        </authorList>
    </citation>
    <scope>NUCLEOTIDE SEQUENCE [LARGE SCALE GENOMIC DNA]</scope>
</reference>
<proteinExistence type="predicted"/>
<feature type="region of interest" description="Disordered" evidence="1">
    <location>
        <begin position="34"/>
        <end position="167"/>
    </location>
</feature>
<accession>A0ABN7T3Q5</accession>
<feature type="compositionally biased region" description="Polar residues" evidence="1">
    <location>
        <begin position="84"/>
        <end position="110"/>
    </location>
</feature>
<evidence type="ECO:0000313" key="2">
    <source>
        <dbReference type="EMBL" id="CAG5112290.1"/>
    </source>
</evidence>
<protein>
    <submittedName>
        <fullName evidence="2">Oidioi.mRNA.OKI2018_I69.chr2.g6518.t1.cds</fullName>
    </submittedName>
</protein>
<dbReference type="EMBL" id="OU015567">
    <property type="protein sequence ID" value="CAG5112290.1"/>
    <property type="molecule type" value="Genomic_DNA"/>
</dbReference>
<feature type="compositionally biased region" description="Basic and acidic residues" evidence="1">
    <location>
        <begin position="46"/>
        <end position="57"/>
    </location>
</feature>
<gene>
    <name evidence="2" type="ORF">OKIOD_LOCUS15283</name>
</gene>
<keyword evidence="3" id="KW-1185">Reference proteome</keyword>
<name>A0ABN7T3Q5_OIKDI</name>
<dbReference type="Proteomes" id="UP001158576">
    <property type="component" value="Chromosome 2"/>
</dbReference>
<evidence type="ECO:0000313" key="3">
    <source>
        <dbReference type="Proteomes" id="UP001158576"/>
    </source>
</evidence>
<organism evidence="2 3">
    <name type="scientific">Oikopleura dioica</name>
    <name type="common">Tunicate</name>
    <dbReference type="NCBI Taxonomy" id="34765"/>
    <lineage>
        <taxon>Eukaryota</taxon>
        <taxon>Metazoa</taxon>
        <taxon>Chordata</taxon>
        <taxon>Tunicata</taxon>
        <taxon>Appendicularia</taxon>
        <taxon>Copelata</taxon>
        <taxon>Oikopleuridae</taxon>
        <taxon>Oikopleura</taxon>
    </lineage>
</organism>
<sequence>MKVEESEPQESLPSVVDSILSHLISLTIPDAYEEIEEGTEQAGNVSKEDSSLKKVDESALEENASNSNLQMLGCDDDDPKEETTPSSIKSTDKIGNSGASDSHHSNSPAPLQNFEDSRTRIAEDPETTSLSCTEEPILRDSINPSLKQRFPSSKISDDPSNEETVKQSRADYLKRFGKKVLPLPPAQEKD</sequence>
<feature type="compositionally biased region" description="Polar residues" evidence="1">
    <location>
        <begin position="142"/>
        <end position="154"/>
    </location>
</feature>
<evidence type="ECO:0000256" key="1">
    <source>
        <dbReference type="SAM" id="MobiDB-lite"/>
    </source>
</evidence>